<dbReference type="Proteomes" id="UP000001557">
    <property type="component" value="Chromosome"/>
</dbReference>
<dbReference type="PRINTS" id="PR01490">
    <property type="entry name" value="RTXTOXIND"/>
</dbReference>
<dbReference type="Gene3D" id="2.40.50.100">
    <property type="match status" value="1"/>
</dbReference>
<gene>
    <name evidence="3" type="ordered locus">Sbal_2178</name>
</gene>
<proteinExistence type="predicted"/>
<reference evidence="3 4" key="1">
    <citation type="submission" date="2007-02" db="EMBL/GenBank/DDBJ databases">
        <title>Complete sequence of chromosome of Shewanella baltica OS155.</title>
        <authorList>
            <consortium name="US DOE Joint Genome Institute"/>
            <person name="Copeland A."/>
            <person name="Lucas S."/>
            <person name="Lapidus A."/>
            <person name="Barry K."/>
            <person name="Detter J.C."/>
            <person name="Glavina del Rio T."/>
            <person name="Hammon N."/>
            <person name="Israni S."/>
            <person name="Dalin E."/>
            <person name="Tice H."/>
            <person name="Pitluck S."/>
            <person name="Sims D.R."/>
            <person name="Brettin T."/>
            <person name="Bruce D."/>
            <person name="Han C."/>
            <person name="Tapia R."/>
            <person name="Brainard J."/>
            <person name="Schmutz J."/>
            <person name="Larimer F."/>
            <person name="Land M."/>
            <person name="Hauser L."/>
            <person name="Kyrpides N."/>
            <person name="Mikhailova N."/>
            <person name="Brettar I."/>
            <person name="Klappenbach J."/>
            <person name="Konstantinidis K."/>
            <person name="Rodrigues J."/>
            <person name="Tiedje J."/>
            <person name="Richardson P."/>
        </authorList>
    </citation>
    <scope>NUCLEOTIDE SEQUENCE [LARGE SCALE GENOMIC DNA]</scope>
    <source>
        <strain evidence="4">OS155 / ATCC BAA-1091</strain>
    </source>
</reference>
<organism evidence="3 4">
    <name type="scientific">Shewanella baltica (strain OS155 / ATCC BAA-1091)</name>
    <dbReference type="NCBI Taxonomy" id="325240"/>
    <lineage>
        <taxon>Bacteria</taxon>
        <taxon>Pseudomonadati</taxon>
        <taxon>Pseudomonadota</taxon>
        <taxon>Gammaproteobacteria</taxon>
        <taxon>Alteromonadales</taxon>
        <taxon>Shewanellaceae</taxon>
        <taxon>Shewanella</taxon>
    </lineage>
</organism>
<keyword evidence="4" id="KW-1185">Reference proteome</keyword>
<evidence type="ECO:0000259" key="2">
    <source>
        <dbReference type="Pfam" id="PF26002"/>
    </source>
</evidence>
<dbReference type="KEGG" id="sbl:Sbal_2178"/>
<dbReference type="HOGENOM" id="CLU_023976_4_2_6"/>
<dbReference type="EMBL" id="CP000563">
    <property type="protein sequence ID" value="ABN61674.1"/>
    <property type="molecule type" value="Genomic_DNA"/>
</dbReference>
<dbReference type="Pfam" id="PF26002">
    <property type="entry name" value="Beta-barrel_AprE"/>
    <property type="match status" value="1"/>
</dbReference>
<dbReference type="SUPFAM" id="SSF51230">
    <property type="entry name" value="Single hybrid motif"/>
    <property type="match status" value="1"/>
</dbReference>
<dbReference type="PANTHER" id="PTHR30386">
    <property type="entry name" value="MEMBRANE FUSION SUBUNIT OF EMRAB-TOLC MULTIDRUG EFFLUX PUMP"/>
    <property type="match status" value="1"/>
</dbReference>
<keyword evidence="1" id="KW-0472">Membrane</keyword>
<dbReference type="InterPro" id="IPR058982">
    <property type="entry name" value="Beta-barrel_AprE"/>
</dbReference>
<dbReference type="InterPro" id="IPR050739">
    <property type="entry name" value="MFP"/>
</dbReference>
<evidence type="ECO:0000313" key="3">
    <source>
        <dbReference type="EMBL" id="ABN61674.1"/>
    </source>
</evidence>
<dbReference type="STRING" id="325240.Sbal_2178"/>
<dbReference type="Gene3D" id="2.40.30.170">
    <property type="match status" value="1"/>
</dbReference>
<dbReference type="InterPro" id="IPR011053">
    <property type="entry name" value="Single_hybrid_motif"/>
</dbReference>
<protein>
    <submittedName>
        <fullName evidence="3">Secretion protein HlyD family protein</fullName>
    </submittedName>
</protein>
<evidence type="ECO:0000256" key="1">
    <source>
        <dbReference type="SAM" id="Phobius"/>
    </source>
</evidence>
<keyword evidence="1" id="KW-1133">Transmembrane helix</keyword>
<feature type="domain" description="AprE-like beta-barrel" evidence="2">
    <location>
        <begin position="300"/>
        <end position="395"/>
    </location>
</feature>
<dbReference type="RefSeq" id="WP_011846851.1">
    <property type="nucleotide sequence ID" value="NC_009052.1"/>
</dbReference>
<accession>A3D4L1</accession>
<name>A3D4L1_SHEB5</name>
<sequence>MSSLFRKQILDKKKVPYYGKAIVITPIHYSIILIFISCIVIFTLFFLFYSDYSKKEKVKGYLVLTNGLARVYSHTNGVVSDISVKEGDVVTKGDTLLSVSNDKYLRNTLSSDNEKIKEIDKQIVLVEGQLLQYNSLFHERESRLNSIIRFLEQEQSELVLQGKLIRNRVDLAKERLADIKTLHANDYASQSEVKTQLDLVLDFQQRIQEYNTVVLKSETNLANALNDKAKLPFERQQQIDQLNIELSKLHNNKVAIQENSNLVLKAPISGVVSSIKFNIGEFAPSGEYLVTIIPTDSKLEAEVFIPTRAIAFVKKGDEVNLKLDAFPFQKFGSVHGRVSHVSMNIIFSAETASKLSFSEPVYRVKVDLTKQYIKAYGNETSLIPGMLLQADINTGSRTLVEWLLEPLFIINGY</sequence>
<keyword evidence="1" id="KW-0812">Transmembrane</keyword>
<dbReference type="OrthoDB" id="9775513at2"/>
<feature type="transmembrane region" description="Helical" evidence="1">
    <location>
        <begin position="21"/>
        <end position="49"/>
    </location>
</feature>
<dbReference type="PANTHER" id="PTHR30386:SF28">
    <property type="entry name" value="EXPORTED PROTEIN"/>
    <property type="match status" value="1"/>
</dbReference>
<dbReference type="AlphaFoldDB" id="A3D4L1"/>
<evidence type="ECO:0000313" key="4">
    <source>
        <dbReference type="Proteomes" id="UP000001557"/>
    </source>
</evidence>